<dbReference type="RefSeq" id="WP_350275090.1">
    <property type="nucleotide sequence ID" value="NZ_CP158165.1"/>
</dbReference>
<dbReference type="CDD" id="cd06173">
    <property type="entry name" value="MFS_MefA_like"/>
    <property type="match status" value="1"/>
</dbReference>
<evidence type="ECO:0000256" key="2">
    <source>
        <dbReference type="ARBA" id="ARBA00022475"/>
    </source>
</evidence>
<dbReference type="PANTHER" id="PTHR23513">
    <property type="entry name" value="INTEGRAL MEMBRANE EFFLUX PROTEIN-RELATED"/>
    <property type="match status" value="1"/>
</dbReference>
<name>A0AAU7T5W9_9ACTN</name>
<evidence type="ECO:0000256" key="1">
    <source>
        <dbReference type="ARBA" id="ARBA00004651"/>
    </source>
</evidence>
<feature type="transmembrane region" description="Helical" evidence="6">
    <location>
        <begin position="152"/>
        <end position="180"/>
    </location>
</feature>
<feature type="transmembrane region" description="Helical" evidence="6">
    <location>
        <begin position="105"/>
        <end position="132"/>
    </location>
</feature>
<evidence type="ECO:0000256" key="4">
    <source>
        <dbReference type="ARBA" id="ARBA00022989"/>
    </source>
</evidence>
<dbReference type="InterPro" id="IPR036259">
    <property type="entry name" value="MFS_trans_sf"/>
</dbReference>
<comment type="subcellular location">
    <subcellularLocation>
        <location evidence="1">Cell membrane</location>
        <topology evidence="1">Multi-pass membrane protein</topology>
    </subcellularLocation>
</comment>
<dbReference type="InterPro" id="IPR011701">
    <property type="entry name" value="MFS"/>
</dbReference>
<evidence type="ECO:0000313" key="7">
    <source>
        <dbReference type="EMBL" id="XBV22244.1"/>
    </source>
</evidence>
<keyword evidence="4 6" id="KW-1133">Transmembrane helix</keyword>
<dbReference type="SUPFAM" id="SSF103473">
    <property type="entry name" value="MFS general substrate transporter"/>
    <property type="match status" value="1"/>
</dbReference>
<feature type="transmembrane region" description="Helical" evidence="6">
    <location>
        <begin position="301"/>
        <end position="321"/>
    </location>
</feature>
<dbReference type="GO" id="GO:0022857">
    <property type="term" value="F:transmembrane transporter activity"/>
    <property type="evidence" value="ECO:0007669"/>
    <property type="project" value="InterPro"/>
</dbReference>
<dbReference type="Pfam" id="PF07690">
    <property type="entry name" value="MFS_1"/>
    <property type="match status" value="1"/>
</dbReference>
<feature type="transmembrane region" description="Helical" evidence="6">
    <location>
        <begin position="240"/>
        <end position="263"/>
    </location>
</feature>
<evidence type="ECO:0000256" key="3">
    <source>
        <dbReference type="ARBA" id="ARBA00022692"/>
    </source>
</evidence>
<dbReference type="AlphaFoldDB" id="A0AAU7T5W9"/>
<feature type="transmembrane region" description="Helical" evidence="6">
    <location>
        <begin position="359"/>
        <end position="380"/>
    </location>
</feature>
<evidence type="ECO:0000256" key="5">
    <source>
        <dbReference type="ARBA" id="ARBA00023136"/>
    </source>
</evidence>
<keyword evidence="2" id="KW-1003">Cell membrane</keyword>
<dbReference type="PANTHER" id="PTHR23513:SF11">
    <property type="entry name" value="STAPHYLOFERRIN A TRANSPORTER"/>
    <property type="match status" value="1"/>
</dbReference>
<keyword evidence="3 6" id="KW-0812">Transmembrane</keyword>
<dbReference type="Gene3D" id="1.20.1250.20">
    <property type="entry name" value="MFS general substrate transporter like domains"/>
    <property type="match status" value="1"/>
</dbReference>
<proteinExistence type="predicted"/>
<organism evidence="7">
    <name type="scientific">Kribbella sp. HUAS MG21</name>
    <dbReference type="NCBI Taxonomy" id="3160966"/>
    <lineage>
        <taxon>Bacteria</taxon>
        <taxon>Bacillati</taxon>
        <taxon>Actinomycetota</taxon>
        <taxon>Actinomycetes</taxon>
        <taxon>Propionibacteriales</taxon>
        <taxon>Kribbellaceae</taxon>
        <taxon>Kribbella</taxon>
    </lineage>
</organism>
<keyword evidence="5 6" id="KW-0472">Membrane</keyword>
<accession>A0AAU7T5W9</accession>
<sequence length="415" mass="41923">MARPLDASSADPSDPADRPATYGEVFGVAEFRWLWLAQLGSVVGDQLARVALAVLVFDRTGSAGLSAVTYALTFLPDIAGGPLLSGLADRFPRRGLMISCDVARAVLVAAMAIPGASLWVLGVLLVAVQLLASPFQSARAALLPSILTGDRFVLASSVSNITAQAAQLAGFVTGGTLVAAFGAGNALLLDAATFGLSAVLLWLGVRERPLPETTEARPGWWASLAAGATLVWGDRRLRYLVALACVAGFYVSVEGLAAPYAAVVGGGPAAVGILLAANPAGQMVGMLLLTKVAPPRRLTLMGPLAIGSCAPLIACAAQPGLWVTVGLWVVSGLCASYQLAASAAFVLNVPDAQRGQAFGLARTALIVSQGIGVLAAGAAADRWTPAVVVAAAGICGVLVAAGAAYGYSGATRQPA</sequence>
<feature type="transmembrane region" description="Helical" evidence="6">
    <location>
        <begin position="63"/>
        <end position="84"/>
    </location>
</feature>
<evidence type="ECO:0000256" key="6">
    <source>
        <dbReference type="SAM" id="Phobius"/>
    </source>
</evidence>
<feature type="transmembrane region" description="Helical" evidence="6">
    <location>
        <begin position="386"/>
        <end position="407"/>
    </location>
</feature>
<dbReference type="GO" id="GO:0005886">
    <property type="term" value="C:plasma membrane"/>
    <property type="evidence" value="ECO:0007669"/>
    <property type="project" value="UniProtKB-SubCell"/>
</dbReference>
<protein>
    <submittedName>
        <fullName evidence="7">MFS transporter</fullName>
    </submittedName>
</protein>
<feature type="transmembrane region" description="Helical" evidence="6">
    <location>
        <begin position="269"/>
        <end position="289"/>
    </location>
</feature>
<feature type="transmembrane region" description="Helical" evidence="6">
    <location>
        <begin position="327"/>
        <end position="347"/>
    </location>
</feature>
<dbReference type="EMBL" id="CP158165">
    <property type="protein sequence ID" value="XBV22244.1"/>
    <property type="molecule type" value="Genomic_DNA"/>
</dbReference>
<gene>
    <name evidence="7" type="ORF">ABN611_27215</name>
</gene>
<reference evidence="7" key="1">
    <citation type="submission" date="2024-06" db="EMBL/GenBank/DDBJ databases">
        <title>Kribbella sp. strain HUAS MG21 genome sequences.</title>
        <authorList>
            <person name="Mo P."/>
        </authorList>
    </citation>
    <scope>NUCLEOTIDE SEQUENCE</scope>
    <source>
        <strain evidence="7">HUAS MG21</strain>
    </source>
</reference>